<name>A0A316I223_9PSEU</name>
<organism evidence="5 6">
    <name type="scientific">Lentzea atacamensis</name>
    <dbReference type="NCBI Taxonomy" id="531938"/>
    <lineage>
        <taxon>Bacteria</taxon>
        <taxon>Bacillati</taxon>
        <taxon>Actinomycetota</taxon>
        <taxon>Actinomycetes</taxon>
        <taxon>Pseudonocardiales</taxon>
        <taxon>Pseudonocardiaceae</taxon>
        <taxon>Lentzea</taxon>
    </lineage>
</organism>
<proteinExistence type="predicted"/>
<feature type="domain" description="Methyltransferase" evidence="4">
    <location>
        <begin position="51"/>
        <end position="139"/>
    </location>
</feature>
<dbReference type="CDD" id="cd02440">
    <property type="entry name" value="AdoMet_MTases"/>
    <property type="match status" value="1"/>
</dbReference>
<dbReference type="AlphaFoldDB" id="A0A316I223"/>
<keyword evidence="2 5" id="KW-0808">Transferase</keyword>
<evidence type="ECO:0000256" key="1">
    <source>
        <dbReference type="ARBA" id="ARBA00022603"/>
    </source>
</evidence>
<dbReference type="InterPro" id="IPR041698">
    <property type="entry name" value="Methyltransf_25"/>
</dbReference>
<sequence length="273" mass="29414">MTPEVNSEQAALWNGPGGHGWAAARDMVDVVLQPFEDLLVAAARERPRTGVLDVGCGTGGVTRAIAAALGDVPCVGVDISGPQIAVAQESTNVRFVHADAQVHAFEPQFDLIVSRFGVMFFDDPVAAFRNLGKAAKPGGELRVVVWRGKDENPFMTTAERAVAPLMPDLPTFDADAPGPYGLADPDRARKVLDDSGWTGVDIRKVDLTCTMPEDVLPTYLTMLGPVGRALQPMPEHERAEVLGTVLRAFEEFVQDGEVRFPTASWEIRALTPL</sequence>
<dbReference type="Proteomes" id="UP000246005">
    <property type="component" value="Unassembled WGS sequence"/>
</dbReference>
<evidence type="ECO:0000259" key="4">
    <source>
        <dbReference type="Pfam" id="PF13649"/>
    </source>
</evidence>
<dbReference type="EMBL" id="QGHB01000004">
    <property type="protein sequence ID" value="PWK87083.1"/>
    <property type="molecule type" value="Genomic_DNA"/>
</dbReference>
<dbReference type="Pfam" id="PF13649">
    <property type="entry name" value="Methyltransf_25"/>
    <property type="match status" value="1"/>
</dbReference>
<reference evidence="5 6" key="1">
    <citation type="submission" date="2018-05" db="EMBL/GenBank/DDBJ databases">
        <title>Genomic Encyclopedia of Type Strains, Phase IV (KMG-IV): sequencing the most valuable type-strain genomes for metagenomic binning, comparative biology and taxonomic classification.</title>
        <authorList>
            <person name="Goeker M."/>
        </authorList>
    </citation>
    <scope>NUCLEOTIDE SEQUENCE [LARGE SCALE GENOMIC DNA]</scope>
    <source>
        <strain evidence="5 6">DSM 45480</strain>
    </source>
</reference>
<dbReference type="Gene3D" id="3.40.50.150">
    <property type="entry name" value="Vaccinia Virus protein VP39"/>
    <property type="match status" value="1"/>
</dbReference>
<dbReference type="PANTHER" id="PTHR43464">
    <property type="entry name" value="METHYLTRANSFERASE"/>
    <property type="match status" value="1"/>
</dbReference>
<keyword evidence="1 5" id="KW-0489">Methyltransferase</keyword>
<dbReference type="InterPro" id="IPR029063">
    <property type="entry name" value="SAM-dependent_MTases_sf"/>
</dbReference>
<evidence type="ECO:0000313" key="5">
    <source>
        <dbReference type="EMBL" id="PWK87083.1"/>
    </source>
</evidence>
<evidence type="ECO:0000313" key="6">
    <source>
        <dbReference type="Proteomes" id="UP000246005"/>
    </source>
</evidence>
<keyword evidence="3" id="KW-0949">S-adenosyl-L-methionine</keyword>
<comment type="caution">
    <text evidence="5">The sequence shown here is derived from an EMBL/GenBank/DDBJ whole genome shotgun (WGS) entry which is preliminary data.</text>
</comment>
<evidence type="ECO:0000256" key="2">
    <source>
        <dbReference type="ARBA" id="ARBA00022679"/>
    </source>
</evidence>
<protein>
    <submittedName>
        <fullName evidence="5">Methyltransferase family protein</fullName>
    </submittedName>
</protein>
<evidence type="ECO:0000256" key="3">
    <source>
        <dbReference type="ARBA" id="ARBA00022691"/>
    </source>
</evidence>
<dbReference type="SUPFAM" id="SSF53335">
    <property type="entry name" value="S-adenosyl-L-methionine-dependent methyltransferases"/>
    <property type="match status" value="1"/>
</dbReference>
<dbReference type="GO" id="GO:0032259">
    <property type="term" value="P:methylation"/>
    <property type="evidence" value="ECO:0007669"/>
    <property type="project" value="UniProtKB-KW"/>
</dbReference>
<accession>A0A316I223</accession>
<dbReference type="GO" id="GO:0008168">
    <property type="term" value="F:methyltransferase activity"/>
    <property type="evidence" value="ECO:0007669"/>
    <property type="project" value="UniProtKB-KW"/>
</dbReference>
<gene>
    <name evidence="5" type="ORF">C8D88_104244</name>
</gene>
<dbReference type="PANTHER" id="PTHR43464:SF19">
    <property type="entry name" value="UBIQUINONE BIOSYNTHESIS O-METHYLTRANSFERASE, MITOCHONDRIAL"/>
    <property type="match status" value="1"/>
</dbReference>
<dbReference type="RefSeq" id="WP_109636699.1">
    <property type="nucleotide sequence ID" value="NZ_QGHB01000004.1"/>
</dbReference>